<sequence>MANEPSMVRRHSRLSDGGMMERRHSQPKMRRGPLPQVVVRNFIAEVEPNILRAWLKIFDPEYRFHITSDQFCMGMERAGYAGDVYLLFQRLDTDNSGKLTLDEIDEDAAKLCLTFKQWCVASFESPLDMVYRLSRGKDYLSEEDFKLRCRLFDWKDGQEEWLWKGVALHNEEYVRPEMLKWMALGKEEHREKEELKKLAMKVHAVKIRERQMLAQAAGEQVHKYEMAKAVKALCWPGEFRILWKALDKDP</sequence>
<dbReference type="EMBL" id="CAMXCT030002779">
    <property type="protein sequence ID" value="CAL4787730.1"/>
    <property type="molecule type" value="Genomic_DNA"/>
</dbReference>
<reference evidence="3" key="1">
    <citation type="submission" date="2022-10" db="EMBL/GenBank/DDBJ databases">
        <authorList>
            <person name="Chen Y."/>
            <person name="Dougan E. K."/>
            <person name="Chan C."/>
            <person name="Rhodes N."/>
            <person name="Thang M."/>
        </authorList>
    </citation>
    <scope>NUCLEOTIDE SEQUENCE</scope>
</reference>
<dbReference type="OrthoDB" id="412360at2759"/>
<dbReference type="EMBL" id="CAMXCT020002779">
    <property type="protein sequence ID" value="CAL1153793.1"/>
    <property type="molecule type" value="Genomic_DNA"/>
</dbReference>
<dbReference type="Proteomes" id="UP001152797">
    <property type="component" value="Unassembled WGS sequence"/>
</dbReference>
<keyword evidence="5" id="KW-1185">Reference proteome</keyword>
<dbReference type="InterPro" id="IPR018247">
    <property type="entry name" value="EF_Hand_1_Ca_BS"/>
</dbReference>
<organism evidence="3">
    <name type="scientific">Cladocopium goreaui</name>
    <dbReference type="NCBI Taxonomy" id="2562237"/>
    <lineage>
        <taxon>Eukaryota</taxon>
        <taxon>Sar</taxon>
        <taxon>Alveolata</taxon>
        <taxon>Dinophyceae</taxon>
        <taxon>Suessiales</taxon>
        <taxon>Symbiodiniaceae</taxon>
        <taxon>Cladocopium</taxon>
    </lineage>
</organism>
<evidence type="ECO:0000313" key="4">
    <source>
        <dbReference type="EMBL" id="CAL4787730.1"/>
    </source>
</evidence>
<name>A0A9P1D0U7_9DINO</name>
<evidence type="ECO:0000313" key="3">
    <source>
        <dbReference type="EMBL" id="CAI4000418.1"/>
    </source>
</evidence>
<accession>A0A9P1D0U7</accession>
<dbReference type="SUPFAM" id="SSF47473">
    <property type="entry name" value="EF-hand"/>
    <property type="match status" value="1"/>
</dbReference>
<evidence type="ECO:0008006" key="6">
    <source>
        <dbReference type="Google" id="ProtNLM"/>
    </source>
</evidence>
<protein>
    <recommendedName>
        <fullName evidence="6">Calmodulin</fullName>
    </recommendedName>
</protein>
<evidence type="ECO:0000256" key="2">
    <source>
        <dbReference type="SAM" id="MobiDB-lite"/>
    </source>
</evidence>
<comment type="caution">
    <text evidence="3">The sequence shown here is derived from an EMBL/GenBank/DDBJ whole genome shotgun (WGS) entry which is preliminary data.</text>
</comment>
<evidence type="ECO:0000313" key="5">
    <source>
        <dbReference type="Proteomes" id="UP001152797"/>
    </source>
</evidence>
<dbReference type="PROSITE" id="PS00018">
    <property type="entry name" value="EF_HAND_1"/>
    <property type="match status" value="1"/>
</dbReference>
<dbReference type="InterPro" id="IPR011992">
    <property type="entry name" value="EF-hand-dom_pair"/>
</dbReference>
<keyword evidence="1" id="KW-0106">Calcium</keyword>
<dbReference type="AlphaFoldDB" id="A0A9P1D0U7"/>
<feature type="region of interest" description="Disordered" evidence="2">
    <location>
        <begin position="1"/>
        <end position="30"/>
    </location>
</feature>
<gene>
    <name evidence="3" type="ORF">C1SCF055_LOCUS26536</name>
</gene>
<dbReference type="EMBL" id="CAMXCT010002779">
    <property type="protein sequence ID" value="CAI4000418.1"/>
    <property type="molecule type" value="Genomic_DNA"/>
</dbReference>
<reference evidence="4 5" key="2">
    <citation type="submission" date="2024-05" db="EMBL/GenBank/DDBJ databases">
        <authorList>
            <person name="Chen Y."/>
            <person name="Shah S."/>
            <person name="Dougan E. K."/>
            <person name="Thang M."/>
            <person name="Chan C."/>
        </authorList>
    </citation>
    <scope>NUCLEOTIDE SEQUENCE [LARGE SCALE GENOMIC DNA]</scope>
</reference>
<proteinExistence type="predicted"/>
<evidence type="ECO:0000256" key="1">
    <source>
        <dbReference type="ARBA" id="ARBA00022837"/>
    </source>
</evidence>